<reference evidence="7" key="1">
    <citation type="submission" date="2022-11" db="EMBL/GenBank/DDBJ databases">
        <title>Parathalassolutuus dongxingensis gen. nov., sp. nov., a novel member of family Oceanospirillaceae isolated from a coastal shrimp pond in Guangxi, China.</title>
        <authorList>
            <person name="Chen H."/>
        </authorList>
    </citation>
    <scope>NUCLEOTIDE SEQUENCE</scope>
    <source>
        <strain evidence="7">G-43</strain>
    </source>
</reference>
<dbReference type="GO" id="GO:0005886">
    <property type="term" value="C:plasma membrane"/>
    <property type="evidence" value="ECO:0007669"/>
    <property type="project" value="InterPro"/>
</dbReference>
<organism evidence="7 8">
    <name type="scientific">Parathalassolituus penaei</name>
    <dbReference type="NCBI Taxonomy" id="2997323"/>
    <lineage>
        <taxon>Bacteria</taxon>
        <taxon>Pseudomonadati</taxon>
        <taxon>Pseudomonadota</taxon>
        <taxon>Gammaproteobacteria</taxon>
        <taxon>Oceanospirillales</taxon>
        <taxon>Oceanospirillaceae</taxon>
        <taxon>Parathalassolituus</taxon>
    </lineage>
</organism>
<evidence type="ECO:0000256" key="4">
    <source>
        <dbReference type="ARBA" id="ARBA00023136"/>
    </source>
</evidence>
<protein>
    <submittedName>
        <fullName evidence="7">LapA family protein</fullName>
    </submittedName>
</protein>
<accession>A0A9X3EEM2</accession>
<evidence type="ECO:0000259" key="6">
    <source>
        <dbReference type="Pfam" id="PF06305"/>
    </source>
</evidence>
<dbReference type="Pfam" id="PF06305">
    <property type="entry name" value="LapA_dom"/>
    <property type="match status" value="1"/>
</dbReference>
<keyword evidence="8" id="KW-1185">Reference proteome</keyword>
<dbReference type="AlphaFoldDB" id="A0A9X3EEM2"/>
<evidence type="ECO:0000313" key="7">
    <source>
        <dbReference type="EMBL" id="MCY0965816.1"/>
    </source>
</evidence>
<feature type="transmembrane region" description="Helical" evidence="5">
    <location>
        <begin position="47"/>
        <end position="70"/>
    </location>
</feature>
<name>A0A9X3EEM2_9GAMM</name>
<evidence type="ECO:0000256" key="2">
    <source>
        <dbReference type="ARBA" id="ARBA00022692"/>
    </source>
</evidence>
<keyword evidence="4 5" id="KW-0472">Membrane</keyword>
<proteinExistence type="predicted"/>
<dbReference type="InterPro" id="IPR010445">
    <property type="entry name" value="LapA_dom"/>
</dbReference>
<evidence type="ECO:0000256" key="5">
    <source>
        <dbReference type="SAM" id="Phobius"/>
    </source>
</evidence>
<dbReference type="EMBL" id="JAPNOA010000029">
    <property type="protein sequence ID" value="MCY0965816.1"/>
    <property type="molecule type" value="Genomic_DNA"/>
</dbReference>
<gene>
    <name evidence="7" type="ORF">OUO13_11510</name>
</gene>
<evidence type="ECO:0000256" key="3">
    <source>
        <dbReference type="ARBA" id="ARBA00022989"/>
    </source>
</evidence>
<keyword evidence="1" id="KW-1003">Cell membrane</keyword>
<evidence type="ECO:0000313" key="8">
    <source>
        <dbReference type="Proteomes" id="UP001150830"/>
    </source>
</evidence>
<keyword evidence="2 5" id="KW-0812">Transmembrane</keyword>
<feature type="domain" description="Lipopolysaccharide assembly protein A" evidence="6">
    <location>
        <begin position="28"/>
        <end position="87"/>
    </location>
</feature>
<comment type="caution">
    <text evidence="7">The sequence shown here is derived from an EMBL/GenBank/DDBJ whole genome shotgun (WGS) entry which is preliminary data.</text>
</comment>
<keyword evidence="3 5" id="KW-1133">Transmembrane helix</keyword>
<dbReference type="RefSeq" id="WP_283174029.1">
    <property type="nucleotide sequence ID" value="NZ_JAPNOA010000029.1"/>
</dbReference>
<dbReference type="Proteomes" id="UP001150830">
    <property type="component" value="Unassembled WGS sequence"/>
</dbReference>
<sequence>MLRKIRIFVSLVSFVLLLVYCLAFAARNSTVVPVDFLVGQPSELPLAMWLGVAVMLGCLLGVIAGVASGFRKNREIRRLQKQLAAATAPVSKPVAAVAKSQ</sequence>
<evidence type="ECO:0000256" key="1">
    <source>
        <dbReference type="ARBA" id="ARBA00022475"/>
    </source>
</evidence>